<keyword evidence="2" id="KW-1185">Reference proteome</keyword>
<feature type="non-terminal residue" evidence="1">
    <location>
        <position position="70"/>
    </location>
</feature>
<organism evidence="1 2">
    <name type="scientific">Diploptera punctata</name>
    <name type="common">Pacific beetle cockroach</name>
    <dbReference type="NCBI Taxonomy" id="6984"/>
    <lineage>
        <taxon>Eukaryota</taxon>
        <taxon>Metazoa</taxon>
        <taxon>Ecdysozoa</taxon>
        <taxon>Arthropoda</taxon>
        <taxon>Hexapoda</taxon>
        <taxon>Insecta</taxon>
        <taxon>Pterygota</taxon>
        <taxon>Neoptera</taxon>
        <taxon>Polyneoptera</taxon>
        <taxon>Dictyoptera</taxon>
        <taxon>Blattodea</taxon>
        <taxon>Blaberoidea</taxon>
        <taxon>Blaberidae</taxon>
        <taxon>Diplopterinae</taxon>
        <taxon>Diploptera</taxon>
    </lineage>
</organism>
<reference evidence="1" key="1">
    <citation type="journal article" date="2023" name="IScience">
        <title>Live-bearing cockroach genome reveals convergent evolutionary mechanisms linked to viviparity in insects and beyond.</title>
        <authorList>
            <person name="Fouks B."/>
            <person name="Harrison M.C."/>
            <person name="Mikhailova A.A."/>
            <person name="Marchal E."/>
            <person name="English S."/>
            <person name="Carruthers M."/>
            <person name="Jennings E.C."/>
            <person name="Chiamaka E.L."/>
            <person name="Frigard R.A."/>
            <person name="Pippel M."/>
            <person name="Attardo G.M."/>
            <person name="Benoit J.B."/>
            <person name="Bornberg-Bauer E."/>
            <person name="Tobe S.S."/>
        </authorList>
    </citation>
    <scope>NUCLEOTIDE SEQUENCE</scope>
    <source>
        <strain evidence="1">Stay&amp;Tobe</strain>
    </source>
</reference>
<sequence length="70" mass="8237">RQILHVLLHALYSLGRLRSQHEDVAAILILTNILCNNKDLFQCSQHRVIVLKLIRLAFWLVFHSVNRFAF</sequence>
<gene>
    <name evidence="1" type="ORF">L9F63_000839</name>
</gene>
<reference evidence="1" key="2">
    <citation type="submission" date="2023-05" db="EMBL/GenBank/DDBJ databases">
        <authorList>
            <person name="Fouks B."/>
        </authorList>
    </citation>
    <scope>NUCLEOTIDE SEQUENCE</scope>
    <source>
        <strain evidence="1">Stay&amp;Tobe</strain>
        <tissue evidence="1">Testes</tissue>
    </source>
</reference>
<dbReference type="AlphaFoldDB" id="A0AAD8ESU0"/>
<proteinExistence type="predicted"/>
<dbReference type="EMBL" id="JASPKZ010000038">
    <property type="protein sequence ID" value="KAJ9601001.1"/>
    <property type="molecule type" value="Genomic_DNA"/>
</dbReference>
<feature type="non-terminal residue" evidence="1">
    <location>
        <position position="1"/>
    </location>
</feature>
<comment type="caution">
    <text evidence="1">The sequence shown here is derived from an EMBL/GenBank/DDBJ whole genome shotgun (WGS) entry which is preliminary data.</text>
</comment>
<accession>A0AAD8ESU0</accession>
<dbReference type="Proteomes" id="UP001233999">
    <property type="component" value="Unassembled WGS sequence"/>
</dbReference>
<evidence type="ECO:0000313" key="2">
    <source>
        <dbReference type="Proteomes" id="UP001233999"/>
    </source>
</evidence>
<protein>
    <submittedName>
        <fullName evidence="1">Uncharacterized protein</fullName>
    </submittedName>
</protein>
<evidence type="ECO:0000313" key="1">
    <source>
        <dbReference type="EMBL" id="KAJ9601001.1"/>
    </source>
</evidence>
<name>A0AAD8ESU0_DIPPU</name>